<dbReference type="InterPro" id="IPR056638">
    <property type="entry name" value="DUF7736"/>
</dbReference>
<dbReference type="Proteomes" id="UP001211173">
    <property type="component" value="Unassembled WGS sequence"/>
</dbReference>
<evidence type="ECO:0000313" key="4">
    <source>
        <dbReference type="Proteomes" id="UP001211006"/>
    </source>
</evidence>
<feature type="domain" description="DUF7736" evidence="1">
    <location>
        <begin position="4"/>
        <end position="59"/>
    </location>
</feature>
<dbReference type="AlphaFoldDB" id="A0AAW6CBB3"/>
<name>A0AAW6CBB3_FLAPL</name>
<proteinExistence type="predicted"/>
<dbReference type="Proteomes" id="UP001211006">
    <property type="component" value="Unassembled WGS sequence"/>
</dbReference>
<dbReference type="Pfam" id="PF24875">
    <property type="entry name" value="DUF7736"/>
    <property type="match status" value="1"/>
</dbReference>
<protein>
    <recommendedName>
        <fullName evidence="1">DUF7736 domain-containing protein</fullName>
    </recommendedName>
</protein>
<reference evidence="2" key="1">
    <citation type="submission" date="2023-01" db="EMBL/GenBank/DDBJ databases">
        <title>Human gut microbiome strain richness.</title>
        <authorList>
            <person name="Chen-Liaw A."/>
        </authorList>
    </citation>
    <scope>NUCLEOTIDE SEQUENCE</scope>
    <source>
        <strain evidence="3">1001287st1_F4_1001285I_161205</strain>
        <strain evidence="2">2225st1_A6_2225SCRN_200828</strain>
    </source>
</reference>
<dbReference type="EMBL" id="JAQLWV010000019">
    <property type="protein sequence ID" value="MDB7934047.1"/>
    <property type="molecule type" value="Genomic_DNA"/>
</dbReference>
<comment type="caution">
    <text evidence="2">The sequence shown here is derived from an EMBL/GenBank/DDBJ whole genome shotgun (WGS) entry which is preliminary data.</text>
</comment>
<evidence type="ECO:0000259" key="1">
    <source>
        <dbReference type="Pfam" id="PF24875"/>
    </source>
</evidence>
<organism evidence="2 4">
    <name type="scientific">Flavonifractor plautii</name>
    <name type="common">Fusobacterium plautii</name>
    <dbReference type="NCBI Taxonomy" id="292800"/>
    <lineage>
        <taxon>Bacteria</taxon>
        <taxon>Bacillati</taxon>
        <taxon>Bacillota</taxon>
        <taxon>Clostridia</taxon>
        <taxon>Eubacteriales</taxon>
        <taxon>Oscillospiraceae</taxon>
        <taxon>Flavonifractor</taxon>
    </lineage>
</organism>
<accession>A0AAW6CBB3</accession>
<dbReference type="EMBL" id="JAQLWO010000038">
    <property type="protein sequence ID" value="MDB7908608.1"/>
    <property type="molecule type" value="Genomic_DNA"/>
</dbReference>
<evidence type="ECO:0000313" key="2">
    <source>
        <dbReference type="EMBL" id="MDB7908608.1"/>
    </source>
</evidence>
<evidence type="ECO:0000313" key="3">
    <source>
        <dbReference type="EMBL" id="MDB7934047.1"/>
    </source>
</evidence>
<gene>
    <name evidence="2" type="ORF">PND83_21730</name>
    <name evidence="3" type="ORF">PNE06_13275</name>
</gene>
<sequence>MTLHEKVVLSAYTGILMCDFSEVHKYIEKLLGRPVWTHELASEALWSEIKEKAKPDFHKIIEP</sequence>
<dbReference type="RefSeq" id="WP_024723697.1">
    <property type="nucleotide sequence ID" value="NZ_CAXUMB010000053.1"/>
</dbReference>